<name>A0A5C1A9Z1_9BACT</name>
<keyword evidence="3" id="KW-1185">Reference proteome</keyword>
<accession>A0A5C1A9Z1</accession>
<gene>
    <name evidence="2" type="ORF">PX52LOC_01524</name>
</gene>
<proteinExistence type="predicted"/>
<feature type="compositionally biased region" description="Basic residues" evidence="1">
    <location>
        <begin position="7"/>
        <end position="19"/>
    </location>
</feature>
<dbReference type="EMBL" id="CP042425">
    <property type="protein sequence ID" value="QEL14632.1"/>
    <property type="molecule type" value="Genomic_DNA"/>
</dbReference>
<protein>
    <submittedName>
        <fullName evidence="2">Uncharacterized protein</fullName>
    </submittedName>
</protein>
<sequence>MLTMERKKPKKTKDTRKRQAILLPPEWHEVAVKLASKDGRPILWYVIRNLKEKAEAAGVSVPLAPWEEDIDDNGKSPAPKKK</sequence>
<evidence type="ECO:0000256" key="1">
    <source>
        <dbReference type="SAM" id="MobiDB-lite"/>
    </source>
</evidence>
<evidence type="ECO:0000313" key="2">
    <source>
        <dbReference type="EMBL" id="QEL14632.1"/>
    </source>
</evidence>
<feature type="region of interest" description="Disordered" evidence="1">
    <location>
        <begin position="1"/>
        <end position="20"/>
    </location>
</feature>
<dbReference type="KEGG" id="lrs:PX52LOC_01524"/>
<dbReference type="Proteomes" id="UP000324974">
    <property type="component" value="Chromosome"/>
</dbReference>
<reference evidence="3" key="1">
    <citation type="submission" date="2019-08" db="EMBL/GenBank/DDBJ databases">
        <title>Limnoglobus roseus gen. nov., sp. nov., a novel freshwater planctomycete with a giant genome from the family Gemmataceae.</title>
        <authorList>
            <person name="Kulichevskaya I.S."/>
            <person name="Naumoff D.G."/>
            <person name="Miroshnikov K."/>
            <person name="Ivanova A."/>
            <person name="Philippov D.A."/>
            <person name="Hakobyan A."/>
            <person name="Rijpstra I.C."/>
            <person name="Sinninghe Damste J.S."/>
            <person name="Liesack W."/>
            <person name="Dedysh S.N."/>
        </authorList>
    </citation>
    <scope>NUCLEOTIDE SEQUENCE [LARGE SCALE GENOMIC DNA]</scope>
    <source>
        <strain evidence="3">PX52</strain>
    </source>
</reference>
<evidence type="ECO:0000313" key="3">
    <source>
        <dbReference type="Proteomes" id="UP000324974"/>
    </source>
</evidence>
<dbReference type="AlphaFoldDB" id="A0A5C1A9Z1"/>
<organism evidence="2 3">
    <name type="scientific">Limnoglobus roseus</name>
    <dbReference type="NCBI Taxonomy" id="2598579"/>
    <lineage>
        <taxon>Bacteria</taxon>
        <taxon>Pseudomonadati</taxon>
        <taxon>Planctomycetota</taxon>
        <taxon>Planctomycetia</taxon>
        <taxon>Gemmatales</taxon>
        <taxon>Gemmataceae</taxon>
        <taxon>Limnoglobus</taxon>
    </lineage>
</organism>